<keyword evidence="2" id="KW-1185">Reference proteome</keyword>
<dbReference type="NCBIfam" id="TIGR01200">
    <property type="entry name" value="GLPGLI"/>
    <property type="match status" value="1"/>
</dbReference>
<dbReference type="RefSeq" id="WP_091095781.1">
    <property type="nucleotide sequence ID" value="NZ_FNXE01000003.1"/>
</dbReference>
<dbReference type="InterPro" id="IPR005901">
    <property type="entry name" value="GLPGLI"/>
</dbReference>
<evidence type="ECO:0000313" key="1">
    <source>
        <dbReference type="EMBL" id="SEH59725.1"/>
    </source>
</evidence>
<name>A0A1H6JKH0_9FLAO</name>
<gene>
    <name evidence="1" type="ORF">SAMN02927937_00402</name>
</gene>
<dbReference type="OrthoDB" id="1440774at2"/>
<proteinExistence type="predicted"/>
<dbReference type="AlphaFoldDB" id="A0A1H6JKH0"/>
<dbReference type="STRING" id="1159016.SAMN02927937_00402"/>
<accession>A0A1H6JKH0</accession>
<evidence type="ECO:0000313" key="2">
    <source>
        <dbReference type="Proteomes" id="UP000199634"/>
    </source>
</evidence>
<protein>
    <submittedName>
        <fullName evidence="1">GLPGLI family protein</fullName>
    </submittedName>
</protein>
<organism evidence="1 2">
    <name type="scientific">Paenimyroides marinum</name>
    <dbReference type="NCBI Taxonomy" id="1159016"/>
    <lineage>
        <taxon>Bacteria</taxon>
        <taxon>Pseudomonadati</taxon>
        <taxon>Bacteroidota</taxon>
        <taxon>Flavobacteriia</taxon>
        <taxon>Flavobacteriales</taxon>
        <taxon>Flavobacteriaceae</taxon>
        <taxon>Paenimyroides</taxon>
    </lineage>
</organism>
<reference evidence="1 2" key="1">
    <citation type="submission" date="2016-10" db="EMBL/GenBank/DDBJ databases">
        <authorList>
            <person name="de Groot N.N."/>
        </authorList>
    </citation>
    <scope>NUCLEOTIDE SEQUENCE [LARGE SCALE GENOMIC DNA]</scope>
    <source>
        <strain evidence="1 2">CGMCC 1.10825</strain>
    </source>
</reference>
<sequence length="266" mass="32093">MFRILFLLLVSTSTRAQNTDLYVVYDQLFDNFKRVERKAFLYANEQTALYEDDLLTQYKQDIQENEKWQKEQDEKNQGSNTKSFRYIPEVKYNKFYKLNRAEKTINYIEPVVKDYYVYITDKVSQNWKLTNEKKIINDIECFKATTRFRGIDWEVWYAPSIPYPYGPWKLHGLPGLIVQANDFNKRTNYSASKIEFKQNDKLNKELTELVTDPISEKVTLQKFIEMRDEILDRPLHTDRDTNGTYQRKVKKRYGVELIYEWEKDKK</sequence>
<dbReference type="Proteomes" id="UP000199634">
    <property type="component" value="Unassembled WGS sequence"/>
</dbReference>
<dbReference type="EMBL" id="FNXE01000003">
    <property type="protein sequence ID" value="SEH59725.1"/>
    <property type="molecule type" value="Genomic_DNA"/>
</dbReference>